<gene>
    <name evidence="2" type="ORF">B296_00014561</name>
</gene>
<evidence type="ECO:0000313" key="2">
    <source>
        <dbReference type="EMBL" id="RRT49966.1"/>
    </source>
</evidence>
<sequence length="69" mass="7443">MSNIPAREAGDARKGWQTPAAYKRLPAEAAPAGRSATRKGYRLPPMEAEPVVRVATVAQRGQRVLGIPF</sequence>
<protein>
    <submittedName>
        <fullName evidence="2">Uncharacterized protein</fullName>
    </submittedName>
</protein>
<dbReference type="Proteomes" id="UP000287651">
    <property type="component" value="Unassembled WGS sequence"/>
</dbReference>
<comment type="caution">
    <text evidence="2">The sequence shown here is derived from an EMBL/GenBank/DDBJ whole genome shotgun (WGS) entry which is preliminary data.</text>
</comment>
<feature type="region of interest" description="Disordered" evidence="1">
    <location>
        <begin position="1"/>
        <end position="42"/>
    </location>
</feature>
<evidence type="ECO:0000313" key="3">
    <source>
        <dbReference type="Proteomes" id="UP000287651"/>
    </source>
</evidence>
<evidence type="ECO:0000256" key="1">
    <source>
        <dbReference type="SAM" id="MobiDB-lite"/>
    </source>
</evidence>
<proteinExistence type="predicted"/>
<name>A0A426YE38_ENSVE</name>
<reference evidence="2 3" key="1">
    <citation type="journal article" date="2014" name="Agronomy (Basel)">
        <title>A Draft Genome Sequence for Ensete ventricosum, the Drought-Tolerant Tree Against Hunger.</title>
        <authorList>
            <person name="Harrison J."/>
            <person name="Moore K.A."/>
            <person name="Paszkiewicz K."/>
            <person name="Jones T."/>
            <person name="Grant M."/>
            <person name="Ambacheew D."/>
            <person name="Muzemil S."/>
            <person name="Studholme D.J."/>
        </authorList>
    </citation>
    <scope>NUCLEOTIDE SEQUENCE [LARGE SCALE GENOMIC DNA]</scope>
</reference>
<accession>A0A426YE38</accession>
<dbReference type="AlphaFoldDB" id="A0A426YE38"/>
<organism evidence="2 3">
    <name type="scientific">Ensete ventricosum</name>
    <name type="common">Abyssinian banana</name>
    <name type="synonym">Musa ensete</name>
    <dbReference type="NCBI Taxonomy" id="4639"/>
    <lineage>
        <taxon>Eukaryota</taxon>
        <taxon>Viridiplantae</taxon>
        <taxon>Streptophyta</taxon>
        <taxon>Embryophyta</taxon>
        <taxon>Tracheophyta</taxon>
        <taxon>Spermatophyta</taxon>
        <taxon>Magnoliopsida</taxon>
        <taxon>Liliopsida</taxon>
        <taxon>Zingiberales</taxon>
        <taxon>Musaceae</taxon>
        <taxon>Ensete</taxon>
    </lineage>
</organism>
<dbReference type="EMBL" id="AMZH03013016">
    <property type="protein sequence ID" value="RRT49966.1"/>
    <property type="molecule type" value="Genomic_DNA"/>
</dbReference>